<feature type="transmembrane region" description="Helical" evidence="22">
    <location>
        <begin position="400"/>
        <end position="420"/>
    </location>
</feature>
<evidence type="ECO:0000256" key="3">
    <source>
        <dbReference type="ARBA" id="ARBA00004557"/>
    </source>
</evidence>
<name>A0AA36GPJ1_CYLNA</name>
<feature type="compositionally biased region" description="Basic and acidic residues" evidence="21">
    <location>
        <begin position="714"/>
        <end position="723"/>
    </location>
</feature>
<feature type="transmembrane region" description="Helical" evidence="22">
    <location>
        <begin position="465"/>
        <end position="486"/>
    </location>
</feature>
<comment type="similarity">
    <text evidence="5">Belongs to the cation diffusion facilitator (CDF) transporter (TC 2.A.4) family. SLC30A subfamily.</text>
</comment>
<feature type="transmembrane region" description="Helical" evidence="22">
    <location>
        <begin position="49"/>
        <end position="70"/>
    </location>
</feature>
<dbReference type="AlphaFoldDB" id="A0AA36GPJ1"/>
<organism evidence="24 25">
    <name type="scientific">Cylicocyclus nassatus</name>
    <name type="common">Nematode worm</name>
    <dbReference type="NCBI Taxonomy" id="53992"/>
    <lineage>
        <taxon>Eukaryota</taxon>
        <taxon>Metazoa</taxon>
        <taxon>Ecdysozoa</taxon>
        <taxon>Nematoda</taxon>
        <taxon>Chromadorea</taxon>
        <taxon>Rhabditida</taxon>
        <taxon>Rhabditina</taxon>
        <taxon>Rhabditomorpha</taxon>
        <taxon>Strongyloidea</taxon>
        <taxon>Strongylidae</taxon>
        <taxon>Cylicocyclus</taxon>
    </lineage>
</organism>
<feature type="transmembrane region" description="Helical" evidence="22">
    <location>
        <begin position="91"/>
        <end position="108"/>
    </location>
</feature>
<evidence type="ECO:0000259" key="23">
    <source>
        <dbReference type="Pfam" id="PF01545"/>
    </source>
</evidence>
<keyword evidence="7" id="KW-0050">Antiport</keyword>
<feature type="transmembrane region" description="Helical" evidence="22">
    <location>
        <begin position="182"/>
        <end position="207"/>
    </location>
</feature>
<evidence type="ECO:0000256" key="5">
    <source>
        <dbReference type="ARBA" id="ARBA00008873"/>
    </source>
</evidence>
<feature type="transmembrane region" description="Helical" evidence="22">
    <location>
        <begin position="145"/>
        <end position="162"/>
    </location>
</feature>
<comment type="subcellular location">
    <subcellularLocation>
        <location evidence="3">Cytoplasmic vesicle</location>
        <location evidence="3">COPII-coated vesicle membrane</location>
        <topology evidence="3">Multi-pass membrane protein</topology>
    </subcellularLocation>
    <subcellularLocation>
        <location evidence="4">Cytoplasmic vesicle</location>
        <location evidence="4">Secretory vesicle membrane</location>
        <topology evidence="4">Multi-pass membrane protein</topology>
    </subcellularLocation>
    <subcellularLocation>
        <location evidence="2">Golgi apparatus</location>
        <location evidence="2">Golgi stack membrane</location>
        <topology evidence="2">Multi-pass membrane protein</topology>
    </subcellularLocation>
    <subcellularLocation>
        <location evidence="1">Golgi apparatus</location>
        <location evidence="1">trans-Golgi network membrane</location>
        <topology evidence="1">Multi-pass membrane protein</topology>
    </subcellularLocation>
</comment>
<evidence type="ECO:0000256" key="11">
    <source>
        <dbReference type="ARBA" id="ARBA00022906"/>
    </source>
</evidence>
<keyword evidence="9" id="KW-0479">Metal-binding</keyword>
<keyword evidence="10" id="KW-0862">Zinc</keyword>
<evidence type="ECO:0000256" key="14">
    <source>
        <dbReference type="ARBA" id="ARBA00023065"/>
    </source>
</evidence>
<keyword evidence="13" id="KW-0333">Golgi apparatus</keyword>
<evidence type="ECO:0000256" key="22">
    <source>
        <dbReference type="SAM" id="Phobius"/>
    </source>
</evidence>
<dbReference type="PANTHER" id="PTHR45755:SF1">
    <property type="entry name" value="PROTON-COUPLED ZINC ANTIPORTER SLC30A5"/>
    <property type="match status" value="1"/>
</dbReference>
<feature type="transmembrane region" description="Helical" evidence="22">
    <location>
        <begin position="578"/>
        <end position="599"/>
    </location>
</feature>
<dbReference type="NCBIfam" id="TIGR01297">
    <property type="entry name" value="CDF"/>
    <property type="match status" value="1"/>
</dbReference>
<evidence type="ECO:0000256" key="9">
    <source>
        <dbReference type="ARBA" id="ARBA00022723"/>
    </source>
</evidence>
<evidence type="ECO:0000256" key="13">
    <source>
        <dbReference type="ARBA" id="ARBA00023034"/>
    </source>
</evidence>
<dbReference type="InterPro" id="IPR027469">
    <property type="entry name" value="Cation_efflux_TMD_sf"/>
</dbReference>
<dbReference type="InterPro" id="IPR045316">
    <property type="entry name" value="Msc2-like"/>
</dbReference>
<dbReference type="PANTHER" id="PTHR45755">
    <property type="match status" value="1"/>
</dbReference>
<evidence type="ECO:0000256" key="15">
    <source>
        <dbReference type="ARBA" id="ARBA00023136"/>
    </source>
</evidence>
<keyword evidence="11" id="KW-0864">Zinc transport</keyword>
<evidence type="ECO:0000256" key="19">
    <source>
        <dbReference type="ARBA" id="ARBA00042217"/>
    </source>
</evidence>
<evidence type="ECO:0000256" key="18">
    <source>
        <dbReference type="ARBA" id="ARBA00042038"/>
    </source>
</evidence>
<comment type="catalytic activity">
    <reaction evidence="20">
        <text>Zn(2+)(in) + 2 H(+)(out) = Zn(2+)(out) + 2 H(+)(in)</text>
        <dbReference type="Rhea" id="RHEA:72627"/>
        <dbReference type="ChEBI" id="CHEBI:15378"/>
        <dbReference type="ChEBI" id="CHEBI:29105"/>
    </reaction>
</comment>
<feature type="transmembrane region" description="Helical" evidence="22">
    <location>
        <begin position="22"/>
        <end position="43"/>
    </location>
</feature>
<evidence type="ECO:0000256" key="20">
    <source>
        <dbReference type="ARBA" id="ARBA00048349"/>
    </source>
</evidence>
<evidence type="ECO:0000256" key="1">
    <source>
        <dbReference type="ARBA" id="ARBA00004166"/>
    </source>
</evidence>
<feature type="transmembrane region" description="Helical" evidence="22">
    <location>
        <begin position="291"/>
        <end position="312"/>
    </location>
</feature>
<feature type="transmembrane region" description="Helical" evidence="22">
    <location>
        <begin position="432"/>
        <end position="453"/>
    </location>
</feature>
<feature type="transmembrane region" description="Helical" evidence="22">
    <location>
        <begin position="324"/>
        <end position="342"/>
    </location>
</feature>
<feature type="transmembrane region" description="Helical" evidence="22">
    <location>
        <begin position="228"/>
        <end position="249"/>
    </location>
</feature>
<feature type="transmembrane region" description="Helical" evidence="22">
    <location>
        <begin position="550"/>
        <end position="572"/>
    </location>
</feature>
<reference evidence="24" key="1">
    <citation type="submission" date="2023-07" db="EMBL/GenBank/DDBJ databases">
        <authorList>
            <consortium name="CYATHOMIX"/>
        </authorList>
    </citation>
    <scope>NUCLEOTIDE SEQUENCE</scope>
    <source>
        <strain evidence="24">N/A</strain>
    </source>
</reference>
<keyword evidence="15 22" id="KW-0472">Membrane</keyword>
<evidence type="ECO:0000256" key="16">
    <source>
        <dbReference type="ARBA" id="ARBA00038531"/>
    </source>
</evidence>
<evidence type="ECO:0000256" key="17">
    <source>
        <dbReference type="ARBA" id="ARBA00040846"/>
    </source>
</evidence>
<gene>
    <name evidence="24" type="ORF">CYNAS_LOCUS7943</name>
</gene>
<feature type="transmembrane region" description="Helical" evidence="22">
    <location>
        <begin position="114"/>
        <end position="133"/>
    </location>
</feature>
<proteinExistence type="inferred from homology"/>
<keyword evidence="8 22" id="KW-0812">Transmembrane</keyword>
<feature type="compositionally biased region" description="Basic residues" evidence="21">
    <location>
        <begin position="724"/>
        <end position="734"/>
    </location>
</feature>
<evidence type="ECO:0000256" key="8">
    <source>
        <dbReference type="ARBA" id="ARBA00022692"/>
    </source>
</evidence>
<evidence type="ECO:0000256" key="4">
    <source>
        <dbReference type="ARBA" id="ARBA00004638"/>
    </source>
</evidence>
<evidence type="ECO:0000256" key="12">
    <source>
        <dbReference type="ARBA" id="ARBA00022989"/>
    </source>
</evidence>
<dbReference type="GO" id="GO:0015297">
    <property type="term" value="F:antiporter activity"/>
    <property type="evidence" value="ECO:0007669"/>
    <property type="project" value="UniProtKB-KW"/>
</dbReference>
<evidence type="ECO:0000256" key="2">
    <source>
        <dbReference type="ARBA" id="ARBA00004205"/>
    </source>
</evidence>
<dbReference type="InterPro" id="IPR002524">
    <property type="entry name" value="Cation_efflux"/>
</dbReference>
<evidence type="ECO:0000313" key="25">
    <source>
        <dbReference type="Proteomes" id="UP001176961"/>
    </source>
</evidence>
<comment type="subunit">
    <text evidence="16">Heterodimer with SLC30A6/ZNT6; form a functional zinc ion transmembrane transporter.</text>
</comment>
<dbReference type="SUPFAM" id="SSF161111">
    <property type="entry name" value="Cation efflux protein transmembrane domain-like"/>
    <property type="match status" value="1"/>
</dbReference>
<dbReference type="EMBL" id="CATQJL010000112">
    <property type="protein sequence ID" value="CAJ0595960.1"/>
    <property type="molecule type" value="Genomic_DNA"/>
</dbReference>
<accession>A0AA36GPJ1</accession>
<feature type="transmembrane region" description="Helical" evidence="22">
    <location>
        <begin position="502"/>
        <end position="521"/>
    </location>
</feature>
<evidence type="ECO:0000256" key="7">
    <source>
        <dbReference type="ARBA" id="ARBA00022449"/>
    </source>
</evidence>
<feature type="domain" description="Cation efflux protein transmembrane" evidence="23">
    <location>
        <begin position="400"/>
        <end position="607"/>
    </location>
</feature>
<protein>
    <recommendedName>
        <fullName evidence="17">Proton-coupled zinc antiporter SLC30A5</fullName>
    </recommendedName>
    <alternativeName>
        <fullName evidence="19">Solute carrier family 30 member 5</fullName>
    </alternativeName>
    <alternativeName>
        <fullName evidence="18">Zinc transporter 5</fullName>
    </alternativeName>
</protein>
<dbReference type="Proteomes" id="UP001176961">
    <property type="component" value="Unassembled WGS sequence"/>
</dbReference>
<comment type="caution">
    <text evidence="24">The sequence shown here is derived from an EMBL/GenBank/DDBJ whole genome shotgun (WGS) entry which is preliminary data.</text>
</comment>
<evidence type="ECO:0000256" key="6">
    <source>
        <dbReference type="ARBA" id="ARBA00022448"/>
    </source>
</evidence>
<dbReference type="Pfam" id="PF01545">
    <property type="entry name" value="Cation_efflux"/>
    <property type="match status" value="1"/>
</dbReference>
<evidence type="ECO:0000313" key="24">
    <source>
        <dbReference type="EMBL" id="CAJ0595960.1"/>
    </source>
</evidence>
<sequence length="734" mass="81512">MLAHDFLKNDDRTFKPTSSSRSAWYFCVLVMTKILRCIGIYFIDILAKSVHIVSLLWLVKVVASFILLPIQKPLSQGKSLRKHTLMRIGKLSLANSVIEILWFYGITFCGPLRSVLVFELSPSVLLVVILSLIKGSSTTAKSRGTFFLVIGFVILMLMDRDITIEHAHDVTHGHHSGLNHLFYHLIQMFGVSDHQGGILILFLALLLRIGYDSSFRHLAVEIGGPKRLYSLVSTCSALILTPVAVLSITMTTSHIQSLPEFLILLVVAAIFVQVLDFYAESVCFQHVADPVMAAARWSPVTMFTCALGLSWLWYARQGLAEHGVTYGVIITVVAFILASVSLTSSSAPKHRGGELIGMSDTGVPLFTYKEAFLQKTGRSLMLFVQETLREILANSDSRRIFYFLCVNLAFCGVEFLYGFWTNSLGLISDGFHMLFDCSALVMGLVAAVMSRWPATRRFSYGYGRVEVLSGFINALFLCVIALFILIEALERLFDPPNINTDRLLFVAISGLLVNLFGMYSFHGGDDHGHGHSHGGGSHGHSHSNANMEGVFLHVLADTLGSVFVIISTLLIQWFGWTWVDPLCSLILSILILSSVYPLLTSSTNTLLQDIPDEEEFEHHLCEALEVEGVQSYSKPHFWQLKSDLNVASVHIQAASEANAQLIRHKVAAQLRAAGATQCSVQVEKDFFMHRIQQLCPSYRFGHNVLRGTTIVRERKSQSNDHGHSHNGHGHGHSH</sequence>
<dbReference type="FunFam" id="1.20.1510.10:FF:000035">
    <property type="entry name" value="Zinc transporter 5"/>
    <property type="match status" value="1"/>
</dbReference>
<dbReference type="GO" id="GO:1904257">
    <property type="term" value="P:zinc ion import into Golgi lumen"/>
    <property type="evidence" value="ECO:0007669"/>
    <property type="project" value="TreeGrafter"/>
</dbReference>
<dbReference type="InterPro" id="IPR058533">
    <property type="entry name" value="Cation_efflux_TM"/>
</dbReference>
<dbReference type="GO" id="GO:0006882">
    <property type="term" value="P:intracellular zinc ion homeostasis"/>
    <property type="evidence" value="ECO:0007669"/>
    <property type="project" value="InterPro"/>
</dbReference>
<keyword evidence="25" id="KW-1185">Reference proteome</keyword>
<dbReference type="Gene3D" id="1.20.1510.10">
    <property type="entry name" value="Cation efflux protein transmembrane domain"/>
    <property type="match status" value="1"/>
</dbReference>
<dbReference type="GO" id="GO:0012507">
    <property type="term" value="C:ER to Golgi transport vesicle membrane"/>
    <property type="evidence" value="ECO:0007669"/>
    <property type="project" value="UniProtKB-SubCell"/>
</dbReference>
<keyword evidence="14" id="KW-0406">Ion transport</keyword>
<dbReference type="GO" id="GO:0005385">
    <property type="term" value="F:zinc ion transmembrane transporter activity"/>
    <property type="evidence" value="ECO:0007669"/>
    <property type="project" value="InterPro"/>
</dbReference>
<keyword evidence="12 22" id="KW-1133">Transmembrane helix</keyword>
<keyword evidence="6" id="KW-0813">Transport</keyword>
<dbReference type="GO" id="GO:0046872">
    <property type="term" value="F:metal ion binding"/>
    <property type="evidence" value="ECO:0007669"/>
    <property type="project" value="UniProtKB-KW"/>
</dbReference>
<dbReference type="GO" id="GO:0032580">
    <property type="term" value="C:Golgi cisterna membrane"/>
    <property type="evidence" value="ECO:0007669"/>
    <property type="project" value="UniProtKB-SubCell"/>
</dbReference>
<evidence type="ECO:0000256" key="21">
    <source>
        <dbReference type="SAM" id="MobiDB-lite"/>
    </source>
</evidence>
<feature type="region of interest" description="Disordered" evidence="21">
    <location>
        <begin position="714"/>
        <end position="734"/>
    </location>
</feature>
<evidence type="ECO:0000256" key="10">
    <source>
        <dbReference type="ARBA" id="ARBA00022833"/>
    </source>
</evidence>
<feature type="transmembrane region" description="Helical" evidence="22">
    <location>
        <begin position="261"/>
        <end position="279"/>
    </location>
</feature>